<geneLocation type="plasmid" evidence="3">
    <name>Tros</name>
</geneLocation>
<proteinExistence type="predicted"/>
<dbReference type="KEGG" id="tro:trd_A0254"/>
<dbReference type="EMBL" id="CP001276">
    <property type="protein sequence ID" value="ACM06525.1"/>
    <property type="molecule type" value="Genomic_DNA"/>
</dbReference>
<keyword evidence="2" id="KW-0614">Plasmid</keyword>
<accession>B9L390</accession>
<reference evidence="2 3" key="1">
    <citation type="journal article" date="2009" name="PLoS ONE">
        <title>Complete genome sequence of the aerobic CO-oxidizing thermophile Thermomicrobium roseum.</title>
        <authorList>
            <person name="Wu D."/>
            <person name="Raymond J."/>
            <person name="Wu M."/>
            <person name="Chatterji S."/>
            <person name="Ren Q."/>
            <person name="Graham J.E."/>
            <person name="Bryant D.A."/>
            <person name="Robb F."/>
            <person name="Colman A."/>
            <person name="Tallon L.J."/>
            <person name="Badger J.H."/>
            <person name="Madupu R."/>
            <person name="Ward N.L."/>
            <person name="Eisen J.A."/>
        </authorList>
    </citation>
    <scope>NUCLEOTIDE SEQUENCE [LARGE SCALE GENOMIC DNA]</scope>
    <source>
        <strain evidence="3">ATCC 27502 / DSM 5159 / P-2</strain>
        <plasmid evidence="2">unnamed</plasmid>
    </source>
</reference>
<feature type="region of interest" description="Disordered" evidence="1">
    <location>
        <begin position="1"/>
        <end position="46"/>
    </location>
</feature>
<sequence length="46" mass="4882">MSGPPGGERGFVPTTSRTTGTRHRADHADSTQVDAAGGTETRSRRR</sequence>
<dbReference type="HOGENOM" id="CLU_3190108_0_0_0"/>
<dbReference type="AlphaFoldDB" id="B9L390"/>
<evidence type="ECO:0000313" key="2">
    <source>
        <dbReference type="EMBL" id="ACM06525.1"/>
    </source>
</evidence>
<evidence type="ECO:0000313" key="3">
    <source>
        <dbReference type="Proteomes" id="UP000000447"/>
    </source>
</evidence>
<gene>
    <name evidence="2" type="ordered locus">trd_A0254</name>
</gene>
<keyword evidence="3" id="KW-1185">Reference proteome</keyword>
<dbReference type="Proteomes" id="UP000000447">
    <property type="component" value="Plasmid unnamed"/>
</dbReference>
<name>B9L390_THERP</name>
<evidence type="ECO:0000256" key="1">
    <source>
        <dbReference type="SAM" id="MobiDB-lite"/>
    </source>
</evidence>
<organism evidence="2 3">
    <name type="scientific">Thermomicrobium roseum (strain ATCC 27502 / DSM 5159 / P-2)</name>
    <dbReference type="NCBI Taxonomy" id="309801"/>
    <lineage>
        <taxon>Bacteria</taxon>
        <taxon>Pseudomonadati</taxon>
        <taxon>Thermomicrobiota</taxon>
        <taxon>Thermomicrobia</taxon>
        <taxon>Thermomicrobiales</taxon>
        <taxon>Thermomicrobiaceae</taxon>
        <taxon>Thermomicrobium</taxon>
    </lineage>
</organism>
<protein>
    <submittedName>
        <fullName evidence="2">Uncharacterized protein</fullName>
    </submittedName>
</protein>